<dbReference type="RefSeq" id="WP_115601920.1">
    <property type="nucleotide sequence ID" value="NZ_UIGT01000001.1"/>
</dbReference>
<comment type="caution">
    <text evidence="1">The sequence shown here is derived from an EMBL/GenBank/DDBJ whole genome shotgun (WGS) entry which is preliminary data.</text>
</comment>
<dbReference type="AlphaFoldDB" id="A0A9Q7ZNP6"/>
<sequence length="248" mass="28098">MTERGMIFNGEMVRAILDGRKTQTRRIIKNQREGECWGVKPAKNPRYAGHTHDWWLPTGTQPYAALPACPHGSIGDRIWVRETWSQLGNEDGCAIDWNDELVKGGGPEAARIYRASCEQKPGNYGLWSIPDDAFWKPHTDNMEFEGAWRPSIHMPRWASRITLEITDVRVERLNAISEEDARAEGIIDSGCLNCGEPEPCGCANPEPDATDAFAYLWQSIYGQENWNANPWVWVIEFKRIKGADHATD</sequence>
<name>A0A9Q7ZNP6_9ENTR</name>
<dbReference type="Proteomes" id="UP000255286">
    <property type="component" value="Unassembled WGS sequence"/>
</dbReference>
<accession>A0A9Q7ZNP6</accession>
<evidence type="ECO:0000313" key="2">
    <source>
        <dbReference type="Proteomes" id="UP000255286"/>
    </source>
</evidence>
<evidence type="ECO:0000313" key="1">
    <source>
        <dbReference type="EMBL" id="SUX80989.1"/>
    </source>
</evidence>
<dbReference type="EMBL" id="UIGT01000001">
    <property type="protein sequence ID" value="SUX80989.1"/>
    <property type="molecule type" value="Genomic_DNA"/>
</dbReference>
<organism evidence="1 2">
    <name type="scientific">Citrobacter youngae</name>
    <dbReference type="NCBI Taxonomy" id="133448"/>
    <lineage>
        <taxon>Bacteria</taxon>
        <taxon>Pseudomonadati</taxon>
        <taxon>Pseudomonadota</taxon>
        <taxon>Gammaproteobacteria</taxon>
        <taxon>Enterobacterales</taxon>
        <taxon>Enterobacteriaceae</taxon>
        <taxon>Citrobacter</taxon>
        <taxon>Citrobacter freundii complex</taxon>
    </lineage>
</organism>
<protein>
    <recommendedName>
        <fullName evidence="3">Morphogenetic protein</fullName>
    </recommendedName>
</protein>
<evidence type="ECO:0008006" key="3">
    <source>
        <dbReference type="Google" id="ProtNLM"/>
    </source>
</evidence>
<proteinExistence type="predicted"/>
<gene>
    <name evidence="1" type="ORF">NCTC8782_03607</name>
</gene>
<reference evidence="1 2" key="1">
    <citation type="submission" date="2018-06" db="EMBL/GenBank/DDBJ databases">
        <authorList>
            <consortium name="Pathogen Informatics"/>
            <person name="Doyle S."/>
        </authorList>
    </citation>
    <scope>NUCLEOTIDE SEQUENCE [LARGE SCALE GENOMIC DNA]</scope>
    <source>
        <strain evidence="1 2">NCTC8782</strain>
    </source>
</reference>